<dbReference type="InParanoid" id="A0A0V0QSK9"/>
<evidence type="ECO:0000313" key="4">
    <source>
        <dbReference type="EMBL" id="KRX04920.1"/>
    </source>
</evidence>
<dbReference type="PANTHER" id="PTHR43540">
    <property type="entry name" value="PEROXYUREIDOACRYLATE/UREIDOACRYLATE AMIDOHYDROLASE-RELATED"/>
    <property type="match status" value="1"/>
</dbReference>
<gene>
    <name evidence="4" type="ORF">PPERSA_06554</name>
</gene>
<dbReference type="CDD" id="cd00431">
    <property type="entry name" value="cysteine_hydrolases"/>
    <property type="match status" value="1"/>
</dbReference>
<dbReference type="Gene3D" id="3.40.50.850">
    <property type="entry name" value="Isochorismatase-like"/>
    <property type="match status" value="1"/>
</dbReference>
<dbReference type="OrthoDB" id="1739143at2759"/>
<dbReference type="Proteomes" id="UP000054937">
    <property type="component" value="Unassembled WGS sequence"/>
</dbReference>
<dbReference type="GO" id="GO:0016787">
    <property type="term" value="F:hydrolase activity"/>
    <property type="evidence" value="ECO:0007669"/>
    <property type="project" value="UniProtKB-KW"/>
</dbReference>
<keyword evidence="2" id="KW-0378">Hydrolase</keyword>
<evidence type="ECO:0000313" key="5">
    <source>
        <dbReference type="Proteomes" id="UP000054937"/>
    </source>
</evidence>
<comment type="similarity">
    <text evidence="1">Belongs to the isochorismatase family.</text>
</comment>
<evidence type="ECO:0000256" key="1">
    <source>
        <dbReference type="ARBA" id="ARBA00006336"/>
    </source>
</evidence>
<dbReference type="SUPFAM" id="SSF52499">
    <property type="entry name" value="Isochorismatase-like hydrolases"/>
    <property type="match status" value="1"/>
</dbReference>
<organism evidence="4 5">
    <name type="scientific">Pseudocohnilembus persalinus</name>
    <name type="common">Ciliate</name>
    <dbReference type="NCBI Taxonomy" id="266149"/>
    <lineage>
        <taxon>Eukaryota</taxon>
        <taxon>Sar</taxon>
        <taxon>Alveolata</taxon>
        <taxon>Ciliophora</taxon>
        <taxon>Intramacronucleata</taxon>
        <taxon>Oligohymenophorea</taxon>
        <taxon>Scuticociliatia</taxon>
        <taxon>Philasterida</taxon>
        <taxon>Pseudocohnilembidae</taxon>
        <taxon>Pseudocohnilembus</taxon>
    </lineage>
</organism>
<dbReference type="AlphaFoldDB" id="A0A0V0QSK9"/>
<sequence length="169" mass="19166">MQNDFLSDSGFYAKTKRSTDMGLAALKKINILIEYFRKNNLPIIFIHSLYGEVEEINLPINFIQPVDPKGKSKNIPFNDELRSGSHKQDLNEILSKKLKIKDLVIVGVATNYCVKATTIDAFHLGYNITIIEDAVGASTKQLHEKAILEIQKYYAKIQNTDQFTKEMGI</sequence>
<evidence type="ECO:0000256" key="2">
    <source>
        <dbReference type="ARBA" id="ARBA00022801"/>
    </source>
</evidence>
<proteinExistence type="inferred from homology"/>
<dbReference type="InterPro" id="IPR050272">
    <property type="entry name" value="Isochorismatase-like_hydrls"/>
</dbReference>
<accession>A0A0V0QSK9</accession>
<reference evidence="4 5" key="1">
    <citation type="journal article" date="2015" name="Sci. Rep.">
        <title>Genome of the facultative scuticociliatosis pathogen Pseudocohnilembus persalinus provides insight into its virulence through horizontal gene transfer.</title>
        <authorList>
            <person name="Xiong J."/>
            <person name="Wang G."/>
            <person name="Cheng J."/>
            <person name="Tian M."/>
            <person name="Pan X."/>
            <person name="Warren A."/>
            <person name="Jiang C."/>
            <person name="Yuan D."/>
            <person name="Miao W."/>
        </authorList>
    </citation>
    <scope>NUCLEOTIDE SEQUENCE [LARGE SCALE GENOMIC DNA]</scope>
    <source>
        <strain evidence="4">36N120E</strain>
    </source>
</reference>
<dbReference type="InterPro" id="IPR036380">
    <property type="entry name" value="Isochorismatase-like_sf"/>
</dbReference>
<name>A0A0V0QSK9_PSEPJ</name>
<dbReference type="Pfam" id="PF00857">
    <property type="entry name" value="Isochorismatase"/>
    <property type="match status" value="1"/>
</dbReference>
<keyword evidence="5" id="KW-1185">Reference proteome</keyword>
<evidence type="ECO:0000259" key="3">
    <source>
        <dbReference type="Pfam" id="PF00857"/>
    </source>
</evidence>
<comment type="caution">
    <text evidence="4">The sequence shown here is derived from an EMBL/GenBank/DDBJ whole genome shotgun (WGS) entry which is preliminary data.</text>
</comment>
<protein>
    <submittedName>
        <fullName evidence="4">Isochorismatase-like protein</fullName>
    </submittedName>
</protein>
<dbReference type="InterPro" id="IPR000868">
    <property type="entry name" value="Isochorismatase-like_dom"/>
</dbReference>
<dbReference type="EMBL" id="LDAU01000110">
    <property type="protein sequence ID" value="KRX04920.1"/>
    <property type="molecule type" value="Genomic_DNA"/>
</dbReference>
<feature type="domain" description="Isochorismatase-like" evidence="3">
    <location>
        <begin position="1"/>
        <end position="162"/>
    </location>
</feature>